<gene>
    <name evidence="1" type="ORF">K1T71_012068</name>
</gene>
<evidence type="ECO:0000313" key="2">
    <source>
        <dbReference type="Proteomes" id="UP000824533"/>
    </source>
</evidence>
<comment type="caution">
    <text evidence="1">The sequence shown here is derived from an EMBL/GenBank/DDBJ whole genome shotgun (WGS) entry which is preliminary data.</text>
</comment>
<keyword evidence="2" id="KW-1185">Reference proteome</keyword>
<dbReference type="EMBL" id="CM034408">
    <property type="protein sequence ID" value="KAJ0172095.1"/>
    <property type="molecule type" value="Genomic_DNA"/>
</dbReference>
<name>A0ACC1CKJ8_9NEOP</name>
<sequence>MIRISLICLLSQALGEMHSMEHSVYISRKSRSNALPTHTGHVYNRFSDHPGTFSKFGYNSESSTPSTAKYNIAATEYHFEPPNFEYADPEMSRTTFKRKVEVTEPSLTSYAVDAAIAKAEAKYNSKFLPSKMKTDAMYDRLRSVMYYHPPDNTFEATMGYDMNDYHLDDDDVRTSSRGLYDNWPYFYHSPYEYEHMKIDLEIEKAKDKRYAIDTMSEIPVYDNVNDVPDSYEYSIIQSYPDSTTDNPIHGNAPFFSFILNDYFNKNNDDDPLTFKGIDWGKEFDYQPKISDIDEYKKKKRQDLQTDLNDRTTTLPLPSSQNRRNYLSNNVLDHTVRNYGESSTEKSYNNKNKFDKFHKGNDLAKNHKSAYEHNGKFNKTFKNFVDSFANKFGGEDQKKDSKYVLKMNQDKGEKKKGFRRVYHKDEYQENNEFYDNNNNSAKAEETGSSKAHFGGSEAVLQSHTAASLDDEDSAFNKAGSEDDKLLQNNHIGHEFLRGSDNQFNRYRGVAKQAAQSNSADYTDHYRI</sequence>
<dbReference type="Proteomes" id="UP000824533">
    <property type="component" value="Linkage Group LG22"/>
</dbReference>
<reference evidence="1 2" key="1">
    <citation type="journal article" date="2021" name="Front. Genet.">
        <title>Chromosome-Level Genome Assembly Reveals Significant Gene Expansion in the Toll and IMD Signaling Pathways of Dendrolimus kikuchii.</title>
        <authorList>
            <person name="Zhou J."/>
            <person name="Wu P."/>
            <person name="Xiong Z."/>
            <person name="Liu N."/>
            <person name="Zhao N."/>
            <person name="Ji M."/>
            <person name="Qiu Y."/>
            <person name="Yang B."/>
        </authorList>
    </citation>
    <scope>NUCLEOTIDE SEQUENCE [LARGE SCALE GENOMIC DNA]</scope>
    <source>
        <strain evidence="1">Ann1</strain>
    </source>
</reference>
<protein>
    <submittedName>
        <fullName evidence="1">Uncharacterized protein</fullName>
    </submittedName>
</protein>
<proteinExistence type="predicted"/>
<evidence type="ECO:0000313" key="1">
    <source>
        <dbReference type="EMBL" id="KAJ0172095.1"/>
    </source>
</evidence>
<organism evidence="1 2">
    <name type="scientific">Dendrolimus kikuchii</name>
    <dbReference type="NCBI Taxonomy" id="765133"/>
    <lineage>
        <taxon>Eukaryota</taxon>
        <taxon>Metazoa</taxon>
        <taxon>Ecdysozoa</taxon>
        <taxon>Arthropoda</taxon>
        <taxon>Hexapoda</taxon>
        <taxon>Insecta</taxon>
        <taxon>Pterygota</taxon>
        <taxon>Neoptera</taxon>
        <taxon>Endopterygota</taxon>
        <taxon>Lepidoptera</taxon>
        <taxon>Glossata</taxon>
        <taxon>Ditrysia</taxon>
        <taxon>Bombycoidea</taxon>
        <taxon>Lasiocampidae</taxon>
        <taxon>Dendrolimus</taxon>
    </lineage>
</organism>
<accession>A0ACC1CKJ8</accession>